<comment type="similarity">
    <text evidence="2 6">Belongs to the SURF1 family.</text>
</comment>
<evidence type="ECO:0000256" key="1">
    <source>
        <dbReference type="ARBA" id="ARBA00004370"/>
    </source>
</evidence>
<dbReference type="Pfam" id="PF02104">
    <property type="entry name" value="SURF1"/>
    <property type="match status" value="1"/>
</dbReference>
<feature type="non-terminal residue" evidence="7">
    <location>
        <position position="1"/>
    </location>
</feature>
<keyword evidence="4 6" id="KW-1133">Transmembrane helix</keyword>
<evidence type="ECO:0000256" key="5">
    <source>
        <dbReference type="ARBA" id="ARBA00023136"/>
    </source>
</evidence>
<proteinExistence type="inferred from homology"/>
<dbReference type="InterPro" id="IPR045214">
    <property type="entry name" value="Surf1/Surf4"/>
</dbReference>
<accession>A0A1F6T0D1</accession>
<dbReference type="PROSITE" id="PS50895">
    <property type="entry name" value="SURF1"/>
    <property type="match status" value="1"/>
</dbReference>
<feature type="transmembrane region" description="Helical" evidence="6">
    <location>
        <begin position="170"/>
        <end position="190"/>
    </location>
</feature>
<gene>
    <name evidence="7" type="ORF">A2140_07215</name>
</gene>
<evidence type="ECO:0000256" key="4">
    <source>
        <dbReference type="ARBA" id="ARBA00022989"/>
    </source>
</evidence>
<evidence type="ECO:0000256" key="6">
    <source>
        <dbReference type="RuleBase" id="RU363076"/>
    </source>
</evidence>
<reference evidence="7 8" key="1">
    <citation type="journal article" date="2016" name="Nat. Commun.">
        <title>Thousands of microbial genomes shed light on interconnected biogeochemical processes in an aquifer system.</title>
        <authorList>
            <person name="Anantharaman K."/>
            <person name="Brown C.T."/>
            <person name="Hug L.A."/>
            <person name="Sharon I."/>
            <person name="Castelle C.J."/>
            <person name="Probst A.J."/>
            <person name="Thomas B.C."/>
            <person name="Singh A."/>
            <person name="Wilkins M.J."/>
            <person name="Karaoz U."/>
            <person name="Brodie E.L."/>
            <person name="Williams K.H."/>
            <person name="Hubbard S.S."/>
            <person name="Banfield J.F."/>
        </authorList>
    </citation>
    <scope>NUCLEOTIDE SEQUENCE [LARGE SCALE GENOMIC DNA]</scope>
</reference>
<comment type="caution">
    <text evidence="7">The sequence shown here is derived from an EMBL/GenBank/DDBJ whole genome shotgun (WGS) entry which is preliminary data.</text>
</comment>
<organism evidence="7 8">
    <name type="scientific">Candidatus Muproteobacteria bacterium RBG_16_62_13</name>
    <dbReference type="NCBI Taxonomy" id="1817756"/>
    <lineage>
        <taxon>Bacteria</taxon>
        <taxon>Pseudomonadati</taxon>
        <taxon>Pseudomonadota</taxon>
        <taxon>Candidatus Muproteobacteria</taxon>
    </lineage>
</organism>
<dbReference type="PANTHER" id="PTHR23427">
    <property type="entry name" value="SURFEIT LOCUS PROTEIN"/>
    <property type="match status" value="1"/>
</dbReference>
<dbReference type="EMBL" id="MFSQ01000114">
    <property type="protein sequence ID" value="OGI38637.1"/>
    <property type="molecule type" value="Genomic_DNA"/>
</dbReference>
<sequence>KRSRAPALAIETTPQNADDLRYRRVQARGRYEPERQILLENRVHRGRPGYHVITPVRISGSDTRVLVNRGWVPFGPSRDEPPAIDTPRGIVTVTGVATVPSTGGFRLELRDTPAGWQRQWPYFDIPRYRAAVDFPVQSVVILLDPASEAGGFVRDWTRLEAGIAVHHGYAFQWFMLALTLLILYGWFDVYPRMRKKFR</sequence>
<dbReference type="PANTHER" id="PTHR23427:SF2">
    <property type="entry name" value="SURFEIT LOCUS PROTEIN 1"/>
    <property type="match status" value="1"/>
</dbReference>
<dbReference type="InterPro" id="IPR002994">
    <property type="entry name" value="Surf1/Shy1"/>
</dbReference>
<keyword evidence="5 6" id="KW-0472">Membrane</keyword>
<name>A0A1F6T0D1_9PROT</name>
<evidence type="ECO:0000313" key="7">
    <source>
        <dbReference type="EMBL" id="OGI38637.1"/>
    </source>
</evidence>
<evidence type="ECO:0000256" key="2">
    <source>
        <dbReference type="ARBA" id="ARBA00007165"/>
    </source>
</evidence>
<dbReference type="GO" id="GO:0005886">
    <property type="term" value="C:plasma membrane"/>
    <property type="evidence" value="ECO:0007669"/>
    <property type="project" value="UniProtKB-SubCell"/>
</dbReference>
<dbReference type="AlphaFoldDB" id="A0A1F6T0D1"/>
<evidence type="ECO:0000313" key="8">
    <source>
        <dbReference type="Proteomes" id="UP000178379"/>
    </source>
</evidence>
<evidence type="ECO:0000256" key="3">
    <source>
        <dbReference type="ARBA" id="ARBA00022692"/>
    </source>
</evidence>
<comment type="subcellular location">
    <subcellularLocation>
        <location evidence="6">Cell membrane</location>
        <topology evidence="6">Multi-pass membrane protein</topology>
    </subcellularLocation>
    <subcellularLocation>
        <location evidence="1">Membrane</location>
    </subcellularLocation>
</comment>
<dbReference type="STRING" id="1817756.A2140_07215"/>
<dbReference type="CDD" id="cd06662">
    <property type="entry name" value="SURF1"/>
    <property type="match status" value="1"/>
</dbReference>
<protein>
    <recommendedName>
        <fullName evidence="6">SURF1-like protein</fullName>
    </recommendedName>
</protein>
<keyword evidence="6" id="KW-1003">Cell membrane</keyword>
<dbReference type="Proteomes" id="UP000178379">
    <property type="component" value="Unassembled WGS sequence"/>
</dbReference>
<keyword evidence="3 6" id="KW-0812">Transmembrane</keyword>
<comment type="caution">
    <text evidence="6">Lacks conserved residue(s) required for the propagation of feature annotation.</text>
</comment>